<dbReference type="InParanoid" id="A0A6P7Z4V4"/>
<comment type="subcellular location">
    <subcellularLocation>
        <location evidence="1">Apical cell membrane</location>
        <topology evidence="1">Single-pass type I membrane protein</topology>
    </subcellularLocation>
</comment>
<evidence type="ECO:0000256" key="13">
    <source>
        <dbReference type="ARBA" id="ARBA00023098"/>
    </source>
</evidence>
<evidence type="ECO:0000256" key="27">
    <source>
        <dbReference type="ARBA" id="ARBA00047438"/>
    </source>
</evidence>
<keyword evidence="15" id="KW-0325">Glycoprotein</keyword>
<comment type="catalytic activity">
    <reaction evidence="18">
        <text>1-hexadecanoyl-2-(9Z,12Z-octadecadienoyl)-sn-glycero-3-phosphocholine + H2O = (9Z,12Z)-octadecadienoate + 1-hexadecanoyl-sn-glycero-3-phosphocholine + H(+)</text>
        <dbReference type="Rhea" id="RHEA:40811"/>
        <dbReference type="ChEBI" id="CHEBI:15377"/>
        <dbReference type="ChEBI" id="CHEBI:15378"/>
        <dbReference type="ChEBI" id="CHEBI:30245"/>
        <dbReference type="ChEBI" id="CHEBI:72998"/>
        <dbReference type="ChEBI" id="CHEBI:73002"/>
    </reaction>
    <physiologicalReaction direction="left-to-right" evidence="18">
        <dbReference type="Rhea" id="RHEA:40812"/>
    </physiologicalReaction>
</comment>
<dbReference type="FunFam" id="3.40.50.1110:FF:000005">
    <property type="entry name" value="Phospholipase B1"/>
    <property type="match status" value="1"/>
</dbReference>
<gene>
    <name evidence="49" type="primary">PLB1</name>
</gene>
<evidence type="ECO:0000256" key="24">
    <source>
        <dbReference type="ARBA" id="ARBA00045916"/>
    </source>
</evidence>
<comment type="catalytic activity">
    <reaction evidence="37">
        <text>a 1-acyl-sn-glycero-3-phosphocholine + H2O = sn-glycerol 3-phosphocholine + a fatty acid + H(+)</text>
        <dbReference type="Rhea" id="RHEA:15177"/>
        <dbReference type="ChEBI" id="CHEBI:15377"/>
        <dbReference type="ChEBI" id="CHEBI:15378"/>
        <dbReference type="ChEBI" id="CHEBI:16870"/>
        <dbReference type="ChEBI" id="CHEBI:28868"/>
        <dbReference type="ChEBI" id="CHEBI:58168"/>
        <dbReference type="EC" id="3.1.1.5"/>
    </reaction>
    <physiologicalReaction direction="left-to-right" evidence="37">
        <dbReference type="Rhea" id="RHEA:15178"/>
    </physiologicalReaction>
</comment>
<evidence type="ECO:0000256" key="30">
    <source>
        <dbReference type="ARBA" id="ARBA00048015"/>
    </source>
</evidence>
<keyword evidence="16" id="KW-1208">Phospholipid metabolism</keyword>
<comment type="catalytic activity">
    <reaction evidence="45">
        <text>1,3-di-(9Z-octadecenoyl)-glycerol + H2O = 1-(9Z-octadecenoyl)-glycerol + (9Z)-octadecenoate + H(+)</text>
        <dbReference type="Rhea" id="RHEA:39939"/>
        <dbReference type="ChEBI" id="CHEBI:15377"/>
        <dbReference type="ChEBI" id="CHEBI:15378"/>
        <dbReference type="ChEBI" id="CHEBI:30823"/>
        <dbReference type="ChEBI" id="CHEBI:75342"/>
        <dbReference type="ChEBI" id="CHEBI:75735"/>
    </reaction>
    <physiologicalReaction direction="left-to-right" evidence="45">
        <dbReference type="Rhea" id="RHEA:39940"/>
    </physiologicalReaction>
</comment>
<dbReference type="GO" id="GO:0004623">
    <property type="term" value="F:phospholipase A2 activity"/>
    <property type="evidence" value="ECO:0007669"/>
    <property type="project" value="UniProtKB-EC"/>
</dbReference>
<comment type="catalytic activity">
    <reaction evidence="46">
        <text>2-(9Z-octadecenoyl)-glycerol + H2O = glycerol + (9Z)-octadecenoate + H(+)</text>
        <dbReference type="Rhea" id="RHEA:38491"/>
        <dbReference type="ChEBI" id="CHEBI:15377"/>
        <dbReference type="ChEBI" id="CHEBI:15378"/>
        <dbReference type="ChEBI" id="CHEBI:17754"/>
        <dbReference type="ChEBI" id="CHEBI:30823"/>
        <dbReference type="ChEBI" id="CHEBI:73990"/>
    </reaction>
    <physiologicalReaction direction="left-to-right" evidence="46">
        <dbReference type="Rhea" id="RHEA:38492"/>
    </physiologicalReaction>
</comment>
<evidence type="ECO:0000256" key="17">
    <source>
        <dbReference type="ARBA" id="ARBA00023369"/>
    </source>
</evidence>
<evidence type="ECO:0000256" key="3">
    <source>
        <dbReference type="ARBA" id="ARBA00013274"/>
    </source>
</evidence>
<evidence type="ECO:0000256" key="28">
    <source>
        <dbReference type="ARBA" id="ARBA00047459"/>
    </source>
</evidence>
<evidence type="ECO:0000256" key="20">
    <source>
        <dbReference type="ARBA" id="ARBA00029723"/>
    </source>
</evidence>
<comment type="function">
    <text evidence="24">Calcium-independent membrane-associated phospholipase that catalyzes complete diacylation of phospholipids by hydrolyzing both sn-1 and sn-2 fatty acyl chains attached to the glycerol backbone (phospholipase B activity). Has dual phospholipase and lysophospholipase activities toward diacylphospholipids. Preferentially cleaves sn-2 ester bonds over sn-1 bonds. Acts as a lipase toward glycerolipid substrates. Hydrolyzes fatty acyl chains of diacylglycerols with preference for the sn-2 position and of triacylglycerols with not positional selectivity. May also hydrolyze long chain retinyl esters such as retinyl palmitate. May contribute to digestion of dietary phospholipids, glycerolipids and retinoids, facilitating lipid absorption at the brush border.</text>
</comment>
<evidence type="ECO:0000256" key="33">
    <source>
        <dbReference type="ARBA" id="ARBA00048227"/>
    </source>
</evidence>
<protein>
    <recommendedName>
        <fullName evidence="6">Phospholipase B1, membrane-associated</fullName>
        <ecNumber evidence="5">3.1.1.3</ecNumber>
        <ecNumber evidence="4">3.1.1.4</ecNumber>
        <ecNumber evidence="3">3.1.1.5</ecNumber>
    </recommendedName>
    <alternativeName>
        <fullName evidence="20">Lysophospholipase</fullName>
    </alternativeName>
    <alternativeName>
        <fullName evidence="21">Phospholipase A2</fullName>
    </alternativeName>
    <alternativeName>
        <fullName evidence="23">Phospholipase B/lipase</fullName>
    </alternativeName>
    <alternativeName>
        <fullName evidence="22">Triacylglycerol lipase</fullName>
    </alternativeName>
</protein>
<evidence type="ECO:0000256" key="44">
    <source>
        <dbReference type="ARBA" id="ARBA00049363"/>
    </source>
</evidence>
<dbReference type="Gene3D" id="3.40.50.1110">
    <property type="entry name" value="SGNH hydrolase"/>
    <property type="match status" value="1"/>
</dbReference>
<comment type="catalytic activity">
    <reaction evidence="43">
        <text>1-hexadecanoyl-2-(9Z)-octadecenoyl-3-octadecanoyl-sn-glycerol + H2O = 1-hexadecanoyl-3-octadecanoyl-sn-glycerol + (9Z)-octadecenoate + H(+)</text>
        <dbReference type="Rhea" id="RHEA:41103"/>
        <dbReference type="ChEBI" id="CHEBI:15377"/>
        <dbReference type="ChEBI" id="CHEBI:15378"/>
        <dbReference type="ChEBI" id="CHEBI:30823"/>
        <dbReference type="ChEBI" id="CHEBI:77623"/>
        <dbReference type="ChEBI" id="CHEBI:77624"/>
    </reaction>
    <physiologicalReaction direction="left-to-right" evidence="43">
        <dbReference type="Rhea" id="RHEA:41104"/>
    </physiologicalReaction>
</comment>
<evidence type="ECO:0000256" key="43">
    <source>
        <dbReference type="ARBA" id="ARBA00048939"/>
    </source>
</evidence>
<dbReference type="InterPro" id="IPR038885">
    <property type="entry name" value="PLB1"/>
</dbReference>
<evidence type="ECO:0000256" key="31">
    <source>
        <dbReference type="ARBA" id="ARBA00048049"/>
    </source>
</evidence>
<dbReference type="GeneID" id="115477656"/>
<keyword evidence="10" id="KW-0677">Repeat</keyword>
<keyword evidence="12" id="KW-1133">Transmembrane helix</keyword>
<evidence type="ECO:0000256" key="18">
    <source>
        <dbReference type="ARBA" id="ARBA00023408"/>
    </source>
</evidence>
<proteinExistence type="inferred from homology"/>
<keyword evidence="11" id="KW-0378">Hydrolase</keyword>
<dbReference type="GO" id="GO:0004622">
    <property type="term" value="F:phosphatidylcholine lysophospholipase activity"/>
    <property type="evidence" value="ECO:0007669"/>
    <property type="project" value="UniProtKB-EC"/>
</dbReference>
<evidence type="ECO:0000256" key="26">
    <source>
        <dbReference type="ARBA" id="ARBA00047363"/>
    </source>
</evidence>
<dbReference type="InterPro" id="IPR001087">
    <property type="entry name" value="GDSL"/>
</dbReference>
<dbReference type="SUPFAM" id="SSF52266">
    <property type="entry name" value="SGNH hydrolase"/>
    <property type="match status" value="1"/>
</dbReference>
<dbReference type="PANTHER" id="PTHR21325:SF45">
    <property type="entry name" value="PHOSPHOLIPASE B1, MEMBRANE-ASSOCIATED"/>
    <property type="match status" value="1"/>
</dbReference>
<dbReference type="GO" id="GO:0050253">
    <property type="term" value="F:retinyl-palmitate esterase activity"/>
    <property type="evidence" value="ECO:0007669"/>
    <property type="project" value="TreeGrafter"/>
</dbReference>
<dbReference type="Pfam" id="PF00657">
    <property type="entry name" value="Lipase_GDSL"/>
    <property type="match status" value="1"/>
</dbReference>
<evidence type="ECO:0000256" key="32">
    <source>
        <dbReference type="ARBA" id="ARBA00048058"/>
    </source>
</evidence>
<dbReference type="AlphaFoldDB" id="A0A6P7Z4V4"/>
<evidence type="ECO:0000256" key="12">
    <source>
        <dbReference type="ARBA" id="ARBA00022989"/>
    </source>
</evidence>
<comment type="catalytic activity">
    <reaction evidence="30">
        <text>1-hexadecanoyl-2-(9Z-octadecenoyl)-sn-glycero-3-phospho-(1'-sn-glycerol) + H2O = 1-hexadecanoyl-sn-glycero-3-phospho-(1'-sn-glycerol) + (9Z)-octadecenoate + H(+)</text>
        <dbReference type="Rhea" id="RHEA:40919"/>
        <dbReference type="ChEBI" id="CHEBI:15377"/>
        <dbReference type="ChEBI" id="CHEBI:15378"/>
        <dbReference type="ChEBI" id="CHEBI:30823"/>
        <dbReference type="ChEBI" id="CHEBI:72841"/>
        <dbReference type="ChEBI" id="CHEBI:75158"/>
    </reaction>
    <physiologicalReaction direction="left-to-right" evidence="30">
        <dbReference type="Rhea" id="RHEA:40920"/>
    </physiologicalReaction>
</comment>
<evidence type="ECO:0000256" key="38">
    <source>
        <dbReference type="ARBA" id="ARBA00048613"/>
    </source>
</evidence>
<comment type="catalytic activity">
    <reaction evidence="26">
        <text>1,3-dihexadecanoyl-2-(9Z-octadecenoyl)glycerol + H2O = 1-hexadecanoyl-2-(9Z-octadecenoyl)-glycerol + hexadecanoate + H(+)</text>
        <dbReference type="Rhea" id="RHEA:40979"/>
        <dbReference type="ChEBI" id="CHEBI:7896"/>
        <dbReference type="ChEBI" id="CHEBI:15377"/>
        <dbReference type="ChEBI" id="CHEBI:15378"/>
        <dbReference type="ChEBI" id="CHEBI:75585"/>
        <dbReference type="ChEBI" id="CHEBI:75688"/>
    </reaction>
    <physiologicalReaction direction="left-to-right" evidence="26">
        <dbReference type="Rhea" id="RHEA:40980"/>
    </physiologicalReaction>
</comment>
<evidence type="ECO:0000313" key="48">
    <source>
        <dbReference type="Proteomes" id="UP000515156"/>
    </source>
</evidence>
<comment type="catalytic activity">
    <reaction evidence="29">
        <text>2,3-di-(9Z)-octadecenoyl-sn-glycerol + H2O = 3-(9Z-octadecenoyl)-sn-glycerol + (9Z)-octadecenoate + H(+)</text>
        <dbReference type="Rhea" id="RHEA:42604"/>
        <dbReference type="ChEBI" id="CHEBI:15377"/>
        <dbReference type="ChEBI" id="CHEBI:15378"/>
        <dbReference type="ChEBI" id="CHEBI:30823"/>
        <dbReference type="ChEBI" id="CHEBI:75824"/>
        <dbReference type="ChEBI" id="CHEBI:75938"/>
    </reaction>
    <physiologicalReaction direction="left-to-right" evidence="29">
        <dbReference type="Rhea" id="RHEA:42605"/>
    </physiologicalReaction>
</comment>
<organism evidence="48 49">
    <name type="scientific">Microcaecilia unicolor</name>
    <dbReference type="NCBI Taxonomy" id="1415580"/>
    <lineage>
        <taxon>Eukaryota</taxon>
        <taxon>Metazoa</taxon>
        <taxon>Chordata</taxon>
        <taxon>Craniata</taxon>
        <taxon>Vertebrata</taxon>
        <taxon>Euteleostomi</taxon>
        <taxon>Amphibia</taxon>
        <taxon>Gymnophiona</taxon>
        <taxon>Siphonopidae</taxon>
        <taxon>Microcaecilia</taxon>
    </lineage>
</organism>
<dbReference type="KEGG" id="muo:115477656"/>
<dbReference type="GO" id="GO:0006644">
    <property type="term" value="P:phospholipid metabolic process"/>
    <property type="evidence" value="ECO:0007669"/>
    <property type="project" value="TreeGrafter"/>
</dbReference>
<comment type="catalytic activity">
    <reaction evidence="32">
        <text>1,2-di-(9Z-octadecenoyl)-sn-glycero-3-phosphocholine + H2O = 1-(9Z-octadecenoyl)-sn-glycero-3-phosphocholine + (9Z)-octadecenoate + H(+)</text>
        <dbReference type="Rhea" id="RHEA:40923"/>
        <dbReference type="ChEBI" id="CHEBI:15377"/>
        <dbReference type="ChEBI" id="CHEBI:15378"/>
        <dbReference type="ChEBI" id="CHEBI:28610"/>
        <dbReference type="ChEBI" id="CHEBI:30823"/>
        <dbReference type="ChEBI" id="CHEBI:74669"/>
    </reaction>
    <physiologicalReaction direction="left-to-right" evidence="32">
        <dbReference type="Rhea" id="RHEA:40924"/>
    </physiologicalReaction>
</comment>
<evidence type="ECO:0000256" key="15">
    <source>
        <dbReference type="ARBA" id="ARBA00023180"/>
    </source>
</evidence>
<sequence length="423" mass="47395">MKSTAVLQVFTCVLLLKYALGSDWLEAYQKGIQEQMALRGIQEFPEKAGNQTSQHQPLMCPDMTPSSTVPTTVHRVKPADVKIIAALGDSLTTAIGENATNIIELLFEYRHLSWSIGGYGNFSDIITLPNIFRLFNPNLVGAAPKRTLSTKPSPLEDTALNLAVTGANTYEFPEQTRNLVDSLKTYPGISFENDWKVVTIFIGGNDLCDYCKNKTLFSADSFIHNLTISLDMLHQELPRTIVNVVQVFWMESLREVNDGSLGCLLQKSFCSCLVLPQKNSTEIQELLDQNVQFQKKLEALIDSGRYDDKEDFAVVLQPFLKKAQAPKLSNGSIDYSYFALDCFHFTIKGHEELAKGLWNNMLQPEGEKFEIETLSKPVQLICPSQDHPYIYTRKSSKGSLAPPILNGSYPIILLILILELGFW</sequence>
<comment type="catalytic activity">
    <reaction evidence="40">
        <text>1-hexadecanoyl-2-(9Z-octadecenoyl)-sn-glycero-3-phosphocholine + H2O = 1-hexadecanoyl-sn-glycero-3-phosphocholine + (9Z)-octadecenoate + H(+)</text>
        <dbReference type="Rhea" id="RHEA:38779"/>
        <dbReference type="ChEBI" id="CHEBI:15377"/>
        <dbReference type="ChEBI" id="CHEBI:15378"/>
        <dbReference type="ChEBI" id="CHEBI:30823"/>
        <dbReference type="ChEBI" id="CHEBI:72998"/>
        <dbReference type="ChEBI" id="CHEBI:73001"/>
    </reaction>
    <physiologicalReaction direction="left-to-right" evidence="40">
        <dbReference type="Rhea" id="RHEA:38780"/>
    </physiologicalReaction>
</comment>
<evidence type="ECO:0000256" key="34">
    <source>
        <dbReference type="ARBA" id="ARBA00048362"/>
    </source>
</evidence>
<evidence type="ECO:0000256" key="36">
    <source>
        <dbReference type="ARBA" id="ARBA00048386"/>
    </source>
</evidence>
<evidence type="ECO:0000256" key="9">
    <source>
        <dbReference type="ARBA" id="ARBA00022729"/>
    </source>
</evidence>
<comment type="catalytic activity">
    <reaction evidence="42">
        <text>1-O-hexadecyl-2-(9Z)-octadecenoyl-sn-glycero-3-phosphocholine + H2O = 1-O-hexadecyl-sn-glycero-3-phosphocholine + (9Z)-octadecenoate + H(+)</text>
        <dbReference type="Rhea" id="RHEA:40915"/>
        <dbReference type="ChEBI" id="CHEBI:15377"/>
        <dbReference type="ChEBI" id="CHEBI:15378"/>
        <dbReference type="ChEBI" id="CHEBI:30823"/>
        <dbReference type="ChEBI" id="CHEBI:34112"/>
        <dbReference type="ChEBI" id="CHEBI:64496"/>
    </reaction>
    <physiologicalReaction direction="left-to-right" evidence="42">
        <dbReference type="Rhea" id="RHEA:40916"/>
    </physiologicalReaction>
</comment>
<evidence type="ECO:0000256" key="5">
    <source>
        <dbReference type="ARBA" id="ARBA00013279"/>
    </source>
</evidence>
<comment type="catalytic activity">
    <reaction evidence="44">
        <text>1,2-dihexadecanoyl-sn-glycero-3-phosphocholine + 2 H2O = sn-glycerol 3-phosphocholine + 2 hexadecanoate + 2 H(+)</text>
        <dbReference type="Rhea" id="RHEA:40975"/>
        <dbReference type="ChEBI" id="CHEBI:7896"/>
        <dbReference type="ChEBI" id="CHEBI:15377"/>
        <dbReference type="ChEBI" id="CHEBI:15378"/>
        <dbReference type="ChEBI" id="CHEBI:16870"/>
        <dbReference type="ChEBI" id="CHEBI:72999"/>
    </reaction>
    <physiologicalReaction direction="left-to-right" evidence="44">
        <dbReference type="Rhea" id="RHEA:40976"/>
    </physiologicalReaction>
</comment>
<dbReference type="GO" id="GO:0031526">
    <property type="term" value="C:brush border membrane"/>
    <property type="evidence" value="ECO:0007669"/>
    <property type="project" value="TreeGrafter"/>
</dbReference>
<keyword evidence="13" id="KW-0443">Lipid metabolism</keyword>
<keyword evidence="48" id="KW-1185">Reference proteome</keyword>
<dbReference type="EC" id="3.1.1.4" evidence="4"/>
<name>A0A6P7Z4V4_9AMPH</name>
<dbReference type="RefSeq" id="XP_030070535.1">
    <property type="nucleotide sequence ID" value="XM_030214675.1"/>
</dbReference>
<comment type="catalytic activity">
    <reaction evidence="31">
        <text>a 1-O-alkyl-2-acyl-sn-glycero-3-phosphocholine + H2O = a 1-O-alkyl-sn-glycero-3-phosphocholine + a fatty acid + H(+)</text>
        <dbReference type="Rhea" id="RHEA:36231"/>
        <dbReference type="ChEBI" id="CHEBI:15377"/>
        <dbReference type="ChEBI" id="CHEBI:15378"/>
        <dbReference type="ChEBI" id="CHEBI:28868"/>
        <dbReference type="ChEBI" id="CHEBI:30909"/>
        <dbReference type="ChEBI" id="CHEBI:36702"/>
        <dbReference type="EC" id="3.1.1.4"/>
    </reaction>
    <physiologicalReaction direction="left-to-right" evidence="31">
        <dbReference type="Rhea" id="RHEA:36232"/>
    </physiologicalReaction>
</comment>
<evidence type="ECO:0000256" key="47">
    <source>
        <dbReference type="SAM" id="SignalP"/>
    </source>
</evidence>
<dbReference type="InterPro" id="IPR035547">
    <property type="entry name" value="Phospholipase_B"/>
</dbReference>
<comment type="catalytic activity">
    <reaction evidence="38">
        <text>1-hexadecanoyl-2-(9Z-octadecenoyl)-sn-glycero-3-phosphoethanolamine + H2O = 1-hexadecanoyl-sn-glycero-3-phosphoethanolamine + (9Z)-octadecenoate + H(+)</text>
        <dbReference type="Rhea" id="RHEA:40911"/>
        <dbReference type="ChEBI" id="CHEBI:15377"/>
        <dbReference type="ChEBI" id="CHEBI:15378"/>
        <dbReference type="ChEBI" id="CHEBI:30823"/>
        <dbReference type="ChEBI" id="CHEBI:73004"/>
        <dbReference type="ChEBI" id="CHEBI:73007"/>
    </reaction>
    <physiologicalReaction direction="left-to-right" evidence="38">
        <dbReference type="Rhea" id="RHEA:40912"/>
    </physiologicalReaction>
</comment>
<evidence type="ECO:0000256" key="2">
    <source>
        <dbReference type="ARBA" id="ARBA00009979"/>
    </source>
</evidence>
<evidence type="ECO:0000256" key="1">
    <source>
        <dbReference type="ARBA" id="ARBA00004247"/>
    </source>
</evidence>
<evidence type="ECO:0000256" key="41">
    <source>
        <dbReference type="ARBA" id="ARBA00048869"/>
    </source>
</evidence>
<evidence type="ECO:0000256" key="29">
    <source>
        <dbReference type="ARBA" id="ARBA00048011"/>
    </source>
</evidence>
<comment type="catalytic activity">
    <reaction evidence="35">
        <text>1-octadecanoyl-2-(9Z,12Z)-octadecadienoyl-sn-glycerol + H2O = 1-octadecanoyl-sn-glycerol + (9Z,12Z)-octadecadienoate + H(+)</text>
        <dbReference type="Rhea" id="RHEA:40927"/>
        <dbReference type="ChEBI" id="CHEBI:15377"/>
        <dbReference type="ChEBI" id="CHEBI:15378"/>
        <dbReference type="ChEBI" id="CHEBI:30245"/>
        <dbReference type="ChEBI" id="CHEBI:75550"/>
        <dbReference type="ChEBI" id="CHEBI:77097"/>
    </reaction>
    <physiologicalReaction direction="left-to-right" evidence="35">
        <dbReference type="Rhea" id="RHEA:40928"/>
    </physiologicalReaction>
</comment>
<evidence type="ECO:0000256" key="23">
    <source>
        <dbReference type="ARBA" id="ARBA00033022"/>
    </source>
</evidence>
<evidence type="ECO:0000256" key="14">
    <source>
        <dbReference type="ARBA" id="ARBA00023136"/>
    </source>
</evidence>
<comment type="catalytic activity">
    <reaction evidence="17">
        <text>a triacylglycerol + H2O = a diacylglycerol + a fatty acid + H(+)</text>
        <dbReference type="Rhea" id="RHEA:12044"/>
        <dbReference type="ChEBI" id="CHEBI:15377"/>
        <dbReference type="ChEBI" id="CHEBI:15378"/>
        <dbReference type="ChEBI" id="CHEBI:17855"/>
        <dbReference type="ChEBI" id="CHEBI:18035"/>
        <dbReference type="ChEBI" id="CHEBI:28868"/>
        <dbReference type="EC" id="3.1.1.3"/>
    </reaction>
    <physiologicalReaction direction="left-to-right" evidence="17">
        <dbReference type="Rhea" id="RHEA:12045"/>
    </physiologicalReaction>
</comment>
<dbReference type="CTD" id="151056"/>
<dbReference type="InterPro" id="IPR036514">
    <property type="entry name" value="SGNH_hydro_sf"/>
</dbReference>
<evidence type="ECO:0000256" key="19">
    <source>
        <dbReference type="ARBA" id="ARBA00023422"/>
    </source>
</evidence>
<evidence type="ECO:0000256" key="39">
    <source>
        <dbReference type="ARBA" id="ARBA00048656"/>
    </source>
</evidence>
<keyword evidence="14" id="KW-0472">Membrane</keyword>
<evidence type="ECO:0000256" key="37">
    <source>
        <dbReference type="ARBA" id="ARBA00048454"/>
    </source>
</evidence>
<evidence type="ECO:0000256" key="16">
    <source>
        <dbReference type="ARBA" id="ARBA00023264"/>
    </source>
</evidence>
<comment type="catalytic activity">
    <reaction evidence="39">
        <text>1-hexadecanoyl-sn-glycero-3-phosphocholine + H2O = sn-glycerol 3-phosphocholine + hexadecanoate + H(+)</text>
        <dbReference type="Rhea" id="RHEA:40435"/>
        <dbReference type="ChEBI" id="CHEBI:7896"/>
        <dbReference type="ChEBI" id="CHEBI:15377"/>
        <dbReference type="ChEBI" id="CHEBI:15378"/>
        <dbReference type="ChEBI" id="CHEBI:16870"/>
        <dbReference type="ChEBI" id="CHEBI:72998"/>
    </reaction>
    <physiologicalReaction direction="left-to-right" evidence="39">
        <dbReference type="Rhea" id="RHEA:40436"/>
    </physiologicalReaction>
</comment>
<evidence type="ECO:0000256" key="45">
    <source>
        <dbReference type="ARBA" id="ARBA00049372"/>
    </source>
</evidence>
<keyword evidence="8" id="KW-0812">Transmembrane</keyword>
<evidence type="ECO:0000256" key="21">
    <source>
        <dbReference type="ARBA" id="ARBA00031182"/>
    </source>
</evidence>
<accession>A0A6P7Z4V4</accession>
<dbReference type="CDD" id="cd01824">
    <property type="entry name" value="Phospholipase_B_like"/>
    <property type="match status" value="1"/>
</dbReference>
<evidence type="ECO:0000256" key="22">
    <source>
        <dbReference type="ARBA" id="ARBA00031485"/>
    </source>
</evidence>
<comment type="catalytic activity">
    <reaction evidence="28">
        <text>1-hexadecanoyl-2-(9Z)-octadecenoyl-3-octadecanoyl-sn-glycerol + H2O = 1-hexadecanoyl-2-(9Z-octadecenoyl)-sn-glycerol + octadecanoate + H(+)</text>
        <dbReference type="Rhea" id="RHEA:41111"/>
        <dbReference type="ChEBI" id="CHEBI:15377"/>
        <dbReference type="ChEBI" id="CHEBI:15378"/>
        <dbReference type="ChEBI" id="CHEBI:25629"/>
        <dbReference type="ChEBI" id="CHEBI:75466"/>
        <dbReference type="ChEBI" id="CHEBI:77623"/>
    </reaction>
    <physiologicalReaction direction="left-to-right" evidence="28">
        <dbReference type="Rhea" id="RHEA:41112"/>
    </physiologicalReaction>
</comment>
<evidence type="ECO:0000256" key="35">
    <source>
        <dbReference type="ARBA" id="ARBA00048374"/>
    </source>
</evidence>
<evidence type="ECO:0000256" key="25">
    <source>
        <dbReference type="ARBA" id="ARBA00047324"/>
    </source>
</evidence>
<comment type="catalytic activity">
    <reaction evidence="36">
        <text>1,2,3-tri-(9Z-octadecenoyl)-glycerol + H2O = di-(9Z)-octadecenoylglycerol + (9Z)-octadecenoate + H(+)</text>
        <dbReference type="Rhea" id="RHEA:38575"/>
        <dbReference type="ChEBI" id="CHEBI:15377"/>
        <dbReference type="ChEBI" id="CHEBI:15378"/>
        <dbReference type="ChEBI" id="CHEBI:30823"/>
        <dbReference type="ChEBI" id="CHEBI:53753"/>
        <dbReference type="ChEBI" id="CHEBI:75945"/>
    </reaction>
    <physiologicalReaction direction="left-to-right" evidence="36">
        <dbReference type="Rhea" id="RHEA:38576"/>
    </physiologicalReaction>
</comment>
<comment type="catalytic activity">
    <reaction evidence="25">
        <text>1-hexadecanoyl-2-(9Z)-octadecenoyl-3-octadecanoyl-sn-glycerol + H2O = 2-(9Z-octadecenoyl)-3-octadecanoyl-sn-glycerol + hexadecanoate + H(+)</text>
        <dbReference type="Rhea" id="RHEA:41107"/>
        <dbReference type="ChEBI" id="CHEBI:7896"/>
        <dbReference type="ChEBI" id="CHEBI:15377"/>
        <dbReference type="ChEBI" id="CHEBI:15378"/>
        <dbReference type="ChEBI" id="CHEBI:75558"/>
        <dbReference type="ChEBI" id="CHEBI:77623"/>
    </reaction>
    <physiologicalReaction direction="left-to-right" evidence="25">
        <dbReference type="Rhea" id="RHEA:41108"/>
    </physiologicalReaction>
</comment>
<evidence type="ECO:0000256" key="8">
    <source>
        <dbReference type="ARBA" id="ARBA00022692"/>
    </source>
</evidence>
<evidence type="ECO:0000256" key="40">
    <source>
        <dbReference type="ARBA" id="ARBA00048699"/>
    </source>
</evidence>
<dbReference type="EC" id="3.1.1.3" evidence="5"/>
<dbReference type="PANTHER" id="PTHR21325">
    <property type="entry name" value="PHOSPHOLIPASE B, PLB1"/>
    <property type="match status" value="1"/>
</dbReference>
<reference evidence="49" key="1">
    <citation type="submission" date="2025-08" db="UniProtKB">
        <authorList>
            <consortium name="RefSeq"/>
        </authorList>
    </citation>
    <scope>IDENTIFICATION</scope>
</reference>
<evidence type="ECO:0000256" key="42">
    <source>
        <dbReference type="ARBA" id="ARBA00048872"/>
    </source>
</evidence>
<dbReference type="EC" id="3.1.1.5" evidence="3"/>
<feature type="chain" id="PRO_5028041147" description="Phospholipase B1, membrane-associated" evidence="47">
    <location>
        <begin position="22"/>
        <end position="423"/>
    </location>
</feature>
<comment type="similarity">
    <text evidence="2">Belongs to the 'GDSL' lipolytic enzyme family. Phospholipase B1 subfamily.</text>
</comment>
<comment type="catalytic activity">
    <reaction evidence="27">
        <text>1-(9Z-octadecenoyl)-glycerol + H2O = glycerol + (9Z)-octadecenoate + H(+)</text>
        <dbReference type="Rhea" id="RHEA:38487"/>
        <dbReference type="ChEBI" id="CHEBI:15377"/>
        <dbReference type="ChEBI" id="CHEBI:15378"/>
        <dbReference type="ChEBI" id="CHEBI:17754"/>
        <dbReference type="ChEBI" id="CHEBI:30823"/>
        <dbReference type="ChEBI" id="CHEBI:75342"/>
    </reaction>
    <physiologicalReaction direction="left-to-right" evidence="27">
        <dbReference type="Rhea" id="RHEA:38488"/>
    </physiologicalReaction>
</comment>
<comment type="catalytic activity">
    <reaction evidence="19">
        <text>a 1,2-diacyl-sn-glycero-3-phosphocholine + H2O = a 1-acyl-sn-glycero-3-phosphocholine + a fatty acid + H(+)</text>
        <dbReference type="Rhea" id="RHEA:15801"/>
        <dbReference type="ChEBI" id="CHEBI:15377"/>
        <dbReference type="ChEBI" id="CHEBI:15378"/>
        <dbReference type="ChEBI" id="CHEBI:28868"/>
        <dbReference type="ChEBI" id="CHEBI:57643"/>
        <dbReference type="ChEBI" id="CHEBI:58168"/>
        <dbReference type="EC" id="3.1.1.4"/>
    </reaction>
    <physiologicalReaction direction="left-to-right" evidence="19">
        <dbReference type="Rhea" id="RHEA:15802"/>
    </physiologicalReaction>
</comment>
<keyword evidence="9 47" id="KW-0732">Signal</keyword>
<dbReference type="OrthoDB" id="10265800at2759"/>
<comment type="catalytic activity">
    <reaction evidence="33">
        <text>1,2-dihexadecanoyl-sn-glycero-3-phosphocholine + H2O = 1-hexadecanoyl-sn-glycero-3-phosphocholine + hexadecanoate + H(+)</text>
        <dbReference type="Rhea" id="RHEA:41223"/>
        <dbReference type="ChEBI" id="CHEBI:7896"/>
        <dbReference type="ChEBI" id="CHEBI:15377"/>
        <dbReference type="ChEBI" id="CHEBI:15378"/>
        <dbReference type="ChEBI" id="CHEBI:72998"/>
        <dbReference type="ChEBI" id="CHEBI:72999"/>
    </reaction>
    <physiologicalReaction direction="left-to-right" evidence="33">
        <dbReference type="Rhea" id="RHEA:41224"/>
    </physiologicalReaction>
</comment>
<evidence type="ECO:0000256" key="10">
    <source>
        <dbReference type="ARBA" id="ARBA00022737"/>
    </source>
</evidence>
<evidence type="ECO:0000256" key="11">
    <source>
        <dbReference type="ARBA" id="ARBA00022801"/>
    </source>
</evidence>
<evidence type="ECO:0000256" key="7">
    <source>
        <dbReference type="ARBA" id="ARBA00022475"/>
    </source>
</evidence>
<evidence type="ECO:0000256" key="46">
    <source>
        <dbReference type="ARBA" id="ARBA00049461"/>
    </source>
</evidence>
<feature type="signal peptide" evidence="47">
    <location>
        <begin position="1"/>
        <end position="21"/>
    </location>
</feature>
<keyword evidence="7" id="KW-1003">Cell membrane</keyword>
<evidence type="ECO:0000256" key="4">
    <source>
        <dbReference type="ARBA" id="ARBA00013278"/>
    </source>
</evidence>
<comment type="catalytic activity">
    <reaction evidence="34">
        <text>1-hexadecanoyl-2-(9Z,12Z-octadecadienoyl)-sn-glycero-3-phosphocholine + H2O = 2-(9Z,12Z-octadecadienoyl)-sn-glycero-3-phosphocholine + hexadecanoate + H(+)</text>
        <dbReference type="Rhea" id="RHEA:40971"/>
        <dbReference type="ChEBI" id="CHEBI:7896"/>
        <dbReference type="ChEBI" id="CHEBI:15377"/>
        <dbReference type="ChEBI" id="CHEBI:15378"/>
        <dbReference type="ChEBI" id="CHEBI:73002"/>
        <dbReference type="ChEBI" id="CHEBI:76084"/>
    </reaction>
    <physiologicalReaction direction="left-to-right" evidence="34">
        <dbReference type="Rhea" id="RHEA:40972"/>
    </physiologicalReaction>
</comment>
<dbReference type="Proteomes" id="UP000515156">
    <property type="component" value="Chromosome 9"/>
</dbReference>
<comment type="catalytic activity">
    <reaction evidence="41">
        <text>1,3-dihexadecanoyl-2-(9Z-octadecenoyl)glycerol + H2O = 1,3-dihexadecanoylglycerol + (9Z)-octadecenoate + H(+)</text>
        <dbReference type="Rhea" id="RHEA:40983"/>
        <dbReference type="ChEBI" id="CHEBI:15377"/>
        <dbReference type="ChEBI" id="CHEBI:15378"/>
        <dbReference type="ChEBI" id="CHEBI:30823"/>
        <dbReference type="ChEBI" id="CHEBI:75688"/>
        <dbReference type="ChEBI" id="CHEBI:77619"/>
    </reaction>
    <physiologicalReaction direction="left-to-right" evidence="41">
        <dbReference type="Rhea" id="RHEA:40984"/>
    </physiologicalReaction>
</comment>
<evidence type="ECO:0000256" key="6">
    <source>
        <dbReference type="ARBA" id="ARBA00015133"/>
    </source>
</evidence>
<evidence type="ECO:0000313" key="49">
    <source>
        <dbReference type="RefSeq" id="XP_030070535.1"/>
    </source>
</evidence>
<dbReference type="GO" id="GO:0004806">
    <property type="term" value="F:triacylglycerol lipase activity"/>
    <property type="evidence" value="ECO:0007669"/>
    <property type="project" value="UniProtKB-EC"/>
</dbReference>